<dbReference type="InterPro" id="IPR052350">
    <property type="entry name" value="Metallo-dep_Lactonases"/>
</dbReference>
<name>A0A5C5Y9Y5_9PLAN</name>
<evidence type="ECO:0000259" key="2">
    <source>
        <dbReference type="Pfam" id="PF04909"/>
    </source>
</evidence>
<accession>A0A5C5Y9Y5</accession>
<dbReference type="SUPFAM" id="SSF51556">
    <property type="entry name" value="Metallo-dependent hydrolases"/>
    <property type="match status" value="1"/>
</dbReference>
<evidence type="ECO:0000313" key="3">
    <source>
        <dbReference type="EMBL" id="TWT71271.1"/>
    </source>
</evidence>
<proteinExistence type="inferred from homology"/>
<evidence type="ECO:0000256" key="1">
    <source>
        <dbReference type="ARBA" id="ARBA00038310"/>
    </source>
</evidence>
<feature type="domain" description="Amidohydrolase-related" evidence="2">
    <location>
        <begin position="3"/>
        <end position="276"/>
    </location>
</feature>
<gene>
    <name evidence="3" type="ORF">Pan14r_35810</name>
</gene>
<reference evidence="3 4" key="1">
    <citation type="submission" date="2019-02" db="EMBL/GenBank/DDBJ databases">
        <title>Deep-cultivation of Planctomycetes and their phenomic and genomic characterization uncovers novel biology.</title>
        <authorList>
            <person name="Wiegand S."/>
            <person name="Jogler M."/>
            <person name="Boedeker C."/>
            <person name="Pinto D."/>
            <person name="Vollmers J."/>
            <person name="Rivas-Marin E."/>
            <person name="Kohn T."/>
            <person name="Peeters S.H."/>
            <person name="Heuer A."/>
            <person name="Rast P."/>
            <person name="Oberbeckmann S."/>
            <person name="Bunk B."/>
            <person name="Jeske O."/>
            <person name="Meyerdierks A."/>
            <person name="Storesund J.E."/>
            <person name="Kallscheuer N."/>
            <person name="Luecker S."/>
            <person name="Lage O.M."/>
            <person name="Pohl T."/>
            <person name="Merkel B.J."/>
            <person name="Hornburger P."/>
            <person name="Mueller R.-W."/>
            <person name="Bruemmer F."/>
            <person name="Labrenz M."/>
            <person name="Spormann A.M."/>
            <person name="Op Den Camp H."/>
            <person name="Overmann J."/>
            <person name="Amann R."/>
            <person name="Jetten M.S.M."/>
            <person name="Mascher T."/>
            <person name="Medema M.H."/>
            <person name="Devos D.P."/>
            <person name="Kaster A.-K."/>
            <person name="Ovreas L."/>
            <person name="Rohde M."/>
            <person name="Galperin M.Y."/>
            <person name="Jogler C."/>
        </authorList>
    </citation>
    <scope>NUCLEOTIDE SEQUENCE [LARGE SCALE GENOMIC DNA]</scope>
    <source>
        <strain evidence="3 4">Pan14r</strain>
    </source>
</reference>
<comment type="caution">
    <text evidence="3">The sequence shown here is derived from an EMBL/GenBank/DDBJ whole genome shotgun (WGS) entry which is preliminary data.</text>
</comment>
<organism evidence="3 4">
    <name type="scientific">Crateriforma conspicua</name>
    <dbReference type="NCBI Taxonomy" id="2527996"/>
    <lineage>
        <taxon>Bacteria</taxon>
        <taxon>Pseudomonadati</taxon>
        <taxon>Planctomycetota</taxon>
        <taxon>Planctomycetia</taxon>
        <taxon>Planctomycetales</taxon>
        <taxon>Planctomycetaceae</taxon>
        <taxon>Crateriforma</taxon>
    </lineage>
</organism>
<dbReference type="EMBL" id="SJPL01000001">
    <property type="protein sequence ID" value="TWT71271.1"/>
    <property type="molecule type" value="Genomic_DNA"/>
</dbReference>
<comment type="similarity">
    <text evidence="1">Belongs to the metallo-dependent hydrolases superfamily.</text>
</comment>
<dbReference type="Proteomes" id="UP000317238">
    <property type="component" value="Unassembled WGS sequence"/>
</dbReference>
<dbReference type="Gene3D" id="3.20.20.140">
    <property type="entry name" value="Metal-dependent hydrolases"/>
    <property type="match status" value="1"/>
</dbReference>
<dbReference type="GO" id="GO:0016787">
    <property type="term" value="F:hydrolase activity"/>
    <property type="evidence" value="ECO:0007669"/>
    <property type="project" value="UniProtKB-KW"/>
</dbReference>
<sequence>MLIDSHHHLWKYSVDDYGWIDDSMSVLKNDFLAPQLAQIADDHSVDGFVSVQARQCIEETDALLEIAEQESRIRGIVGWVPLVDPDVDKHLHRYADQPRVVGFRHVVQDEPDNRFLLREDFNRGVGRLREFGFVYDILIFGRQLPAALEFVDRHPDQKFVLDHIAKPVIDGDHVNANWITNFRQLAKRSNVVCKFSGVVTEVRDEQWTIDTIRPYFDIALEAFGADRLMFGSDWPVCLLRSQYTRWLDTVRQLTEPLSDSEKAQFFAQTAIDSYGLK</sequence>
<dbReference type="RefSeq" id="WP_146439687.1">
    <property type="nucleotide sequence ID" value="NZ_SJPL01000001.1"/>
</dbReference>
<keyword evidence="4" id="KW-1185">Reference proteome</keyword>
<protein>
    <submittedName>
        <fullName evidence="3">Amidohydrolase</fullName>
    </submittedName>
</protein>
<dbReference type="OrthoDB" id="5450317at2"/>
<dbReference type="InterPro" id="IPR032466">
    <property type="entry name" value="Metal_Hydrolase"/>
</dbReference>
<dbReference type="Pfam" id="PF04909">
    <property type="entry name" value="Amidohydro_2"/>
    <property type="match status" value="1"/>
</dbReference>
<keyword evidence="3" id="KW-0378">Hydrolase</keyword>
<dbReference type="PANTHER" id="PTHR43569:SF2">
    <property type="entry name" value="AMIDOHYDROLASE-RELATED DOMAIN-CONTAINING PROTEIN"/>
    <property type="match status" value="1"/>
</dbReference>
<dbReference type="AlphaFoldDB" id="A0A5C5Y9Y5"/>
<evidence type="ECO:0000313" key="4">
    <source>
        <dbReference type="Proteomes" id="UP000317238"/>
    </source>
</evidence>
<dbReference type="InterPro" id="IPR006680">
    <property type="entry name" value="Amidohydro-rel"/>
</dbReference>
<dbReference type="PANTHER" id="PTHR43569">
    <property type="entry name" value="AMIDOHYDROLASE"/>
    <property type="match status" value="1"/>
</dbReference>